<sequence>MNEQKKRILLVSCFFYPQNRIPVLRIGQWAKYWASQGHDVTVLTTKKYDFMGPFGLEADLPREVTVVEVPCLPSWLQRRLKRRAGADQAPACGAKGANAEARASALKKNVRGLRRYIGSMLDIHDLWVAPAYKAGMRLLAENRYDAIVSSYSPPATHVVASKLKKKHPDLVWFADFRDLWVNNHITSAQGIFKKFESAKERRTLHGLADALITVSRPLAADLQSRHPTLPVWVIENGFDPQEFPTWMQSVSAGPRLAGNITICYAGTIYPQRRDPTPLFTAVNELIDAGLISPDKVSIEFYGQNERELNDIIQRTYANRHNIIKIKGFVTRQASLEAQRKSNLLLLLESGEPRAKGMLTGKVFEYLVSGIPILAVGIDNTHAAGELLEKTGTGFCSNDAEELKGLLLAAIEFKRFNFYKPHKDLIAKYSREKQAQSIIDRLAAFQGAASC</sequence>
<keyword evidence="3" id="KW-1185">Reference proteome</keyword>
<reference evidence="2 3" key="1">
    <citation type="submission" date="2016-11" db="EMBL/GenBank/DDBJ databases">
        <authorList>
            <person name="Jaros S."/>
            <person name="Januszkiewicz K."/>
            <person name="Wedrychowicz H."/>
        </authorList>
    </citation>
    <scope>NUCLEOTIDE SEQUENCE [LARGE SCALE GENOMIC DNA]</scope>
    <source>
        <strain evidence="2 3">CGMCC 1.10190</strain>
    </source>
</reference>
<evidence type="ECO:0000313" key="2">
    <source>
        <dbReference type="EMBL" id="SHI16729.1"/>
    </source>
</evidence>
<proteinExistence type="predicted"/>
<dbReference type="GO" id="GO:0016757">
    <property type="term" value="F:glycosyltransferase activity"/>
    <property type="evidence" value="ECO:0007669"/>
    <property type="project" value="UniProtKB-ARBA"/>
</dbReference>
<keyword evidence="2" id="KW-0808">Transferase</keyword>
<dbReference type="AlphaFoldDB" id="A0A1M5YXE6"/>
<dbReference type="Pfam" id="PF13439">
    <property type="entry name" value="Glyco_transf_4"/>
    <property type="match status" value="1"/>
</dbReference>
<gene>
    <name evidence="2" type="ORF">SAMN04488135_11144</name>
</gene>
<protein>
    <submittedName>
        <fullName evidence="2">Glycosyl transferases group 1</fullName>
    </submittedName>
</protein>
<evidence type="ECO:0000259" key="1">
    <source>
        <dbReference type="Pfam" id="PF13439"/>
    </source>
</evidence>
<dbReference type="Gene3D" id="3.40.50.2000">
    <property type="entry name" value="Glycogen Phosphorylase B"/>
    <property type="match status" value="2"/>
</dbReference>
<evidence type="ECO:0000313" key="3">
    <source>
        <dbReference type="Proteomes" id="UP000184226"/>
    </source>
</evidence>
<dbReference type="SUPFAM" id="SSF53756">
    <property type="entry name" value="UDP-Glycosyltransferase/glycogen phosphorylase"/>
    <property type="match status" value="1"/>
</dbReference>
<dbReference type="Proteomes" id="UP000184226">
    <property type="component" value="Unassembled WGS sequence"/>
</dbReference>
<dbReference type="EMBL" id="FQXE01000011">
    <property type="protein sequence ID" value="SHI16729.1"/>
    <property type="molecule type" value="Genomic_DNA"/>
</dbReference>
<dbReference type="STRING" id="658167.SAMN04488135_11144"/>
<accession>A0A1M5YXE6</accession>
<feature type="domain" description="Glycosyltransferase subfamily 4-like N-terminal" evidence="1">
    <location>
        <begin position="126"/>
        <end position="241"/>
    </location>
</feature>
<dbReference type="InterPro" id="IPR028098">
    <property type="entry name" value="Glyco_trans_4-like_N"/>
</dbReference>
<organism evidence="2 3">
    <name type="scientific">Pollutimonas bauzanensis</name>
    <dbReference type="NCBI Taxonomy" id="658167"/>
    <lineage>
        <taxon>Bacteria</taxon>
        <taxon>Pseudomonadati</taxon>
        <taxon>Pseudomonadota</taxon>
        <taxon>Betaproteobacteria</taxon>
        <taxon>Burkholderiales</taxon>
        <taxon>Alcaligenaceae</taxon>
        <taxon>Pollutimonas</taxon>
    </lineage>
</organism>
<name>A0A1M5YXE6_9BURK</name>